<organism evidence="1 2">
    <name type="scientific">Solanum stoloniferum</name>
    <dbReference type="NCBI Taxonomy" id="62892"/>
    <lineage>
        <taxon>Eukaryota</taxon>
        <taxon>Viridiplantae</taxon>
        <taxon>Streptophyta</taxon>
        <taxon>Embryophyta</taxon>
        <taxon>Tracheophyta</taxon>
        <taxon>Spermatophyta</taxon>
        <taxon>Magnoliopsida</taxon>
        <taxon>eudicotyledons</taxon>
        <taxon>Gunneridae</taxon>
        <taxon>Pentapetalae</taxon>
        <taxon>asterids</taxon>
        <taxon>lamiids</taxon>
        <taxon>Solanales</taxon>
        <taxon>Solanaceae</taxon>
        <taxon>Solanoideae</taxon>
        <taxon>Solaneae</taxon>
        <taxon>Solanum</taxon>
    </lineage>
</organism>
<name>A0ABD2TJV2_9SOLN</name>
<comment type="caution">
    <text evidence="1">The sequence shown here is derived from an EMBL/GenBank/DDBJ whole genome shotgun (WGS) entry which is preliminary data.</text>
</comment>
<reference evidence="1 2" key="1">
    <citation type="submission" date="2024-05" db="EMBL/GenBank/DDBJ databases">
        <title>De novo assembly of an allotetraploid wild potato.</title>
        <authorList>
            <person name="Hosaka A.J."/>
        </authorList>
    </citation>
    <scope>NUCLEOTIDE SEQUENCE [LARGE SCALE GENOMIC DNA]</scope>
    <source>
        <tissue evidence="1">Young leaves</tissue>
    </source>
</reference>
<protein>
    <submittedName>
        <fullName evidence="1">Uncharacterized protein</fullName>
    </submittedName>
</protein>
<dbReference type="AlphaFoldDB" id="A0ABD2TJV2"/>
<sequence length="101" mass="11728">TIPPPLYQRLPLAKNVTRRQTKSQRKSRCKLKNFAQPPCKTHTLAVSMSTFTSSLPPFFTECSFLPIPFTVGLEKKQRKFQIFLSKIQRISPLNRSIFPYK</sequence>
<dbReference type="EMBL" id="JBJKTR010000010">
    <property type="protein sequence ID" value="KAL3356585.1"/>
    <property type="molecule type" value="Genomic_DNA"/>
</dbReference>
<accession>A0ABD2TJV2</accession>
<feature type="non-terminal residue" evidence="1">
    <location>
        <position position="1"/>
    </location>
</feature>
<keyword evidence="2" id="KW-1185">Reference proteome</keyword>
<evidence type="ECO:0000313" key="2">
    <source>
        <dbReference type="Proteomes" id="UP001627284"/>
    </source>
</evidence>
<dbReference type="Proteomes" id="UP001627284">
    <property type="component" value="Unassembled WGS sequence"/>
</dbReference>
<evidence type="ECO:0000313" key="1">
    <source>
        <dbReference type="EMBL" id="KAL3356585.1"/>
    </source>
</evidence>
<proteinExistence type="predicted"/>
<gene>
    <name evidence="1" type="ORF">AABB24_017305</name>
</gene>